<name>A0A430HTE2_9BURK</name>
<dbReference type="EMBL" id="RXLQ01000001">
    <property type="protein sequence ID" value="RSZ60823.1"/>
    <property type="molecule type" value="Genomic_DNA"/>
</dbReference>
<accession>A0A430HTE2</accession>
<dbReference type="AlphaFoldDB" id="A0A430HTE2"/>
<dbReference type="OrthoDB" id="5405606at2"/>
<keyword evidence="2" id="KW-0732">Signal</keyword>
<evidence type="ECO:0000313" key="4">
    <source>
        <dbReference type="Proteomes" id="UP000278085"/>
    </source>
</evidence>
<proteinExistence type="predicted"/>
<evidence type="ECO:0000256" key="2">
    <source>
        <dbReference type="SAM" id="SignalP"/>
    </source>
</evidence>
<protein>
    <submittedName>
        <fullName evidence="3">DUF3999 family protein</fullName>
    </submittedName>
</protein>
<dbReference type="InterPro" id="IPR025060">
    <property type="entry name" value="DUF3999"/>
</dbReference>
<feature type="chain" id="PRO_5019336158" evidence="2">
    <location>
        <begin position="26"/>
        <end position="481"/>
    </location>
</feature>
<reference evidence="3 4" key="1">
    <citation type="submission" date="2018-12" db="EMBL/GenBank/DDBJ databases">
        <authorList>
            <person name="Yang E."/>
        </authorList>
    </citation>
    <scope>NUCLEOTIDE SEQUENCE [LARGE SCALE GENOMIC DNA]</scope>
    <source>
        <strain evidence="3 4">SOD</strain>
    </source>
</reference>
<keyword evidence="1" id="KW-0472">Membrane</keyword>
<feature type="transmembrane region" description="Helical" evidence="1">
    <location>
        <begin position="456"/>
        <end position="477"/>
    </location>
</feature>
<sequence length="481" mass="51296">MNQGSMPMSNLSLAALCLAALAATASPLAAAKAPASDVPADYRYALPLTVGGRESVVQLRLPKDVYLHARTADLRDVRLFDALGNKLPFSLQEPMPRPERSRRDLPVRLFGVRAARPAGPVGEMDIDVRRSGDGTVLSVSTSTRPAAPEAADGIDTLVLDLGAAATTAAIDALRFSLPAGVSGYSARVALEVSDDLTRWDAVGESELSWLVNERKETLASARMEFDARAFRYARLSWRQGRPLRFASITAESPLDTWVAPQLERLVIEPGPGRFPGDHVYPASLAIPVQRIGLDLGEQNAVVPAQLGHYVELPDRQAGKASTWHFAPLAAATFYQLTQGSKRRASGEISIPPAHRAEWVLRTQAAGVAAPRLRLAWTPSTLVFLANGKPPYRLAFGRADARPAAVDLTQVAPGFSAAEIASLGNAVAGPLETRTAAVSDGPGAAEQAAAAARMRLFALWGALLAGVGVLGFMAWRLIRQMR</sequence>
<keyword evidence="1" id="KW-0812">Transmembrane</keyword>
<keyword evidence="1" id="KW-1133">Transmembrane helix</keyword>
<organism evidence="3 4">
    <name type="scientific">Massilia atriviolacea</name>
    <dbReference type="NCBI Taxonomy" id="2495579"/>
    <lineage>
        <taxon>Bacteria</taxon>
        <taxon>Pseudomonadati</taxon>
        <taxon>Pseudomonadota</taxon>
        <taxon>Betaproteobacteria</taxon>
        <taxon>Burkholderiales</taxon>
        <taxon>Oxalobacteraceae</taxon>
        <taxon>Telluria group</taxon>
        <taxon>Massilia</taxon>
    </lineage>
</organism>
<feature type="signal peptide" evidence="2">
    <location>
        <begin position="1"/>
        <end position="25"/>
    </location>
</feature>
<gene>
    <name evidence="3" type="ORF">EJB06_01400</name>
</gene>
<evidence type="ECO:0000256" key="1">
    <source>
        <dbReference type="SAM" id="Phobius"/>
    </source>
</evidence>
<dbReference type="Proteomes" id="UP000278085">
    <property type="component" value="Unassembled WGS sequence"/>
</dbReference>
<keyword evidence="4" id="KW-1185">Reference proteome</keyword>
<comment type="caution">
    <text evidence="3">The sequence shown here is derived from an EMBL/GenBank/DDBJ whole genome shotgun (WGS) entry which is preliminary data.</text>
</comment>
<dbReference type="Pfam" id="PF13163">
    <property type="entry name" value="DUF3999"/>
    <property type="match status" value="1"/>
</dbReference>
<evidence type="ECO:0000313" key="3">
    <source>
        <dbReference type="EMBL" id="RSZ60823.1"/>
    </source>
</evidence>